<gene>
    <name evidence="1" type="ORF">H5410_001063</name>
</gene>
<accession>A0A9J6AYJ3</accession>
<comment type="caution">
    <text evidence="1">The sequence shown here is derived from an EMBL/GenBank/DDBJ whole genome shotgun (WGS) entry which is preliminary data.</text>
</comment>
<dbReference type="OrthoDB" id="1280402at2759"/>
<sequence>MSLFAESLKIKNVIPPKKQLYVETLSGDLSLARRNSLLRFSEKPKTRLDCDSENGIKVAPLTIFYDGKIAIFDVSRARNFMLGVLANRKERFCPSRFGAIKIMPLSIFYNEKVAVFDVRSDKDDYGVTLWFSPCCPWKQELAEDVNGIHISYMYVIYGS</sequence>
<name>A0A9J6AYJ3_SOLCO</name>
<keyword evidence="2" id="KW-1185">Reference proteome</keyword>
<reference evidence="1 2" key="1">
    <citation type="submission" date="2020-09" db="EMBL/GenBank/DDBJ databases">
        <title>De no assembly of potato wild relative species, Solanum commersonii.</title>
        <authorList>
            <person name="Cho K."/>
        </authorList>
    </citation>
    <scope>NUCLEOTIDE SEQUENCE [LARGE SCALE GENOMIC DNA]</scope>
    <source>
        <strain evidence="1">LZ3.2</strain>
        <tissue evidence="1">Leaf</tissue>
    </source>
</reference>
<dbReference type="EMBL" id="JACXVP010000001">
    <property type="protein sequence ID" value="KAG5629346.1"/>
    <property type="molecule type" value="Genomic_DNA"/>
</dbReference>
<organism evidence="1 2">
    <name type="scientific">Solanum commersonii</name>
    <name type="common">Commerson's wild potato</name>
    <name type="synonym">Commerson's nightshade</name>
    <dbReference type="NCBI Taxonomy" id="4109"/>
    <lineage>
        <taxon>Eukaryota</taxon>
        <taxon>Viridiplantae</taxon>
        <taxon>Streptophyta</taxon>
        <taxon>Embryophyta</taxon>
        <taxon>Tracheophyta</taxon>
        <taxon>Spermatophyta</taxon>
        <taxon>Magnoliopsida</taxon>
        <taxon>eudicotyledons</taxon>
        <taxon>Gunneridae</taxon>
        <taxon>Pentapetalae</taxon>
        <taxon>asterids</taxon>
        <taxon>lamiids</taxon>
        <taxon>Solanales</taxon>
        <taxon>Solanaceae</taxon>
        <taxon>Solanoideae</taxon>
        <taxon>Solaneae</taxon>
        <taxon>Solanum</taxon>
    </lineage>
</organism>
<evidence type="ECO:0000313" key="1">
    <source>
        <dbReference type="EMBL" id="KAG5629346.1"/>
    </source>
</evidence>
<protein>
    <submittedName>
        <fullName evidence="1">Uncharacterized protein</fullName>
    </submittedName>
</protein>
<evidence type="ECO:0000313" key="2">
    <source>
        <dbReference type="Proteomes" id="UP000824120"/>
    </source>
</evidence>
<dbReference type="AlphaFoldDB" id="A0A9J6AYJ3"/>
<dbReference type="Proteomes" id="UP000824120">
    <property type="component" value="Chromosome 1"/>
</dbReference>
<proteinExistence type="predicted"/>